<organism evidence="9 10">
    <name type="scientific">Fulvimarina endophytica</name>
    <dbReference type="NCBI Taxonomy" id="2293836"/>
    <lineage>
        <taxon>Bacteria</taxon>
        <taxon>Pseudomonadati</taxon>
        <taxon>Pseudomonadota</taxon>
        <taxon>Alphaproteobacteria</taxon>
        <taxon>Hyphomicrobiales</taxon>
        <taxon>Aurantimonadaceae</taxon>
        <taxon>Fulvimarina</taxon>
    </lineage>
</organism>
<feature type="binding site" evidence="8">
    <location>
        <position position="176"/>
    </location>
    <ligand>
        <name>Zn(2+)</name>
        <dbReference type="ChEBI" id="CHEBI:29105"/>
        <label>2</label>
    </ligand>
</feature>
<dbReference type="PIRSF" id="PIRSF001123">
    <property type="entry name" value="PepA_GA"/>
    <property type="match status" value="1"/>
</dbReference>
<keyword evidence="2" id="KW-0031">Aminopeptidase</keyword>
<dbReference type="OrthoDB" id="9772053at2"/>
<evidence type="ECO:0000256" key="2">
    <source>
        <dbReference type="ARBA" id="ARBA00022438"/>
    </source>
</evidence>
<gene>
    <name evidence="9" type="ORF">DYI37_03600</name>
</gene>
<dbReference type="PANTHER" id="PTHR32481">
    <property type="entry name" value="AMINOPEPTIDASE"/>
    <property type="match status" value="1"/>
</dbReference>
<keyword evidence="4 8" id="KW-0479">Metal-binding</keyword>
<keyword evidence="5" id="KW-0378">Hydrolase</keyword>
<dbReference type="InterPro" id="IPR051464">
    <property type="entry name" value="Peptidase_M42_aminopept"/>
</dbReference>
<feature type="binding site" evidence="8">
    <location>
        <position position="212"/>
    </location>
    <ligand>
        <name>Zn(2+)</name>
        <dbReference type="ChEBI" id="CHEBI:29105"/>
        <label>2</label>
    </ligand>
</feature>
<dbReference type="EMBL" id="QURL01000002">
    <property type="protein sequence ID" value="RFC64965.1"/>
    <property type="molecule type" value="Genomic_DNA"/>
</dbReference>
<evidence type="ECO:0000256" key="3">
    <source>
        <dbReference type="ARBA" id="ARBA00022670"/>
    </source>
</evidence>
<dbReference type="GO" id="GO:0046872">
    <property type="term" value="F:metal ion binding"/>
    <property type="evidence" value="ECO:0007669"/>
    <property type="project" value="UniProtKB-UniRule"/>
</dbReference>
<dbReference type="SUPFAM" id="SSF53187">
    <property type="entry name" value="Zn-dependent exopeptidases"/>
    <property type="match status" value="1"/>
</dbReference>
<dbReference type="SUPFAM" id="SSF101821">
    <property type="entry name" value="Aminopeptidase/glucanase lid domain"/>
    <property type="match status" value="1"/>
</dbReference>
<dbReference type="CDD" id="cd05656">
    <property type="entry name" value="M42_Frv"/>
    <property type="match status" value="1"/>
</dbReference>
<proteinExistence type="inferred from homology"/>
<dbReference type="RefSeq" id="WP_116681863.1">
    <property type="nucleotide sequence ID" value="NZ_QURL01000002.1"/>
</dbReference>
<dbReference type="GO" id="GO:0006508">
    <property type="term" value="P:proteolysis"/>
    <property type="evidence" value="ECO:0007669"/>
    <property type="project" value="UniProtKB-KW"/>
</dbReference>
<evidence type="ECO:0000256" key="7">
    <source>
        <dbReference type="PIRSR" id="PIRSR001123-1"/>
    </source>
</evidence>
<dbReference type="InterPro" id="IPR023367">
    <property type="entry name" value="Peptidase_M42_dom2"/>
</dbReference>
<dbReference type="Gene3D" id="2.40.30.40">
    <property type="entry name" value="Peptidase M42, domain 2"/>
    <property type="match status" value="1"/>
</dbReference>
<feature type="binding site" evidence="8">
    <location>
        <position position="234"/>
    </location>
    <ligand>
        <name>Zn(2+)</name>
        <dbReference type="ChEBI" id="CHEBI:29105"/>
        <label>1</label>
    </ligand>
</feature>
<dbReference type="Pfam" id="PF05343">
    <property type="entry name" value="Peptidase_M42"/>
    <property type="match status" value="1"/>
</dbReference>
<evidence type="ECO:0000313" key="9">
    <source>
        <dbReference type="EMBL" id="RFC64965.1"/>
    </source>
</evidence>
<evidence type="ECO:0000256" key="1">
    <source>
        <dbReference type="ARBA" id="ARBA00006272"/>
    </source>
</evidence>
<keyword evidence="10" id="KW-1185">Reference proteome</keyword>
<protein>
    <submittedName>
        <fullName evidence="9">M42 family peptidase</fullName>
    </submittedName>
</protein>
<keyword evidence="3" id="KW-0645">Protease</keyword>
<evidence type="ECO:0000256" key="5">
    <source>
        <dbReference type="ARBA" id="ARBA00022801"/>
    </source>
</evidence>
<evidence type="ECO:0000256" key="4">
    <source>
        <dbReference type="ARBA" id="ARBA00022723"/>
    </source>
</evidence>
<evidence type="ECO:0000313" key="10">
    <source>
        <dbReference type="Proteomes" id="UP000264310"/>
    </source>
</evidence>
<comment type="caution">
    <text evidence="9">The sequence shown here is derived from an EMBL/GenBank/DDBJ whole genome shotgun (WGS) entry which is preliminary data.</text>
</comment>
<feature type="binding site" evidence="8">
    <location>
        <position position="321"/>
    </location>
    <ligand>
        <name>Zn(2+)</name>
        <dbReference type="ChEBI" id="CHEBI:29105"/>
        <label>2</label>
    </ligand>
</feature>
<evidence type="ECO:0000256" key="6">
    <source>
        <dbReference type="PIRNR" id="PIRNR001123"/>
    </source>
</evidence>
<feature type="active site" description="Proton acceptor" evidence="7">
    <location>
        <position position="211"/>
    </location>
</feature>
<feature type="binding site" evidence="8">
    <location>
        <position position="176"/>
    </location>
    <ligand>
        <name>Zn(2+)</name>
        <dbReference type="ChEBI" id="CHEBI:29105"/>
        <label>1</label>
    </ligand>
</feature>
<dbReference type="GO" id="GO:0004177">
    <property type="term" value="F:aminopeptidase activity"/>
    <property type="evidence" value="ECO:0007669"/>
    <property type="project" value="UniProtKB-UniRule"/>
</dbReference>
<comment type="cofactor">
    <cofactor evidence="8">
        <name>a divalent metal cation</name>
        <dbReference type="ChEBI" id="CHEBI:60240"/>
    </cofactor>
    <text evidence="8">Binds 2 divalent metal cations per subunit.</text>
</comment>
<dbReference type="PANTHER" id="PTHR32481:SF20">
    <property type="entry name" value="AMINOPEPTIDASE YSDC"/>
    <property type="match status" value="1"/>
</dbReference>
<reference evidence="9 10" key="1">
    <citation type="submission" date="2018-08" db="EMBL/GenBank/DDBJ databases">
        <title>Fulvimarina sp. 85, whole genome shotgun sequence.</title>
        <authorList>
            <person name="Tuo L."/>
        </authorList>
    </citation>
    <scope>NUCLEOTIDE SEQUENCE [LARGE SCALE GENOMIC DNA]</scope>
    <source>
        <strain evidence="9 10">85</strain>
    </source>
</reference>
<accession>A0A371X6V7</accession>
<dbReference type="AlphaFoldDB" id="A0A371X6V7"/>
<dbReference type="Gene3D" id="3.40.630.10">
    <property type="entry name" value="Zn peptidases"/>
    <property type="match status" value="1"/>
</dbReference>
<dbReference type="Proteomes" id="UP000264310">
    <property type="component" value="Unassembled WGS sequence"/>
</dbReference>
<feature type="binding site" evidence="8">
    <location>
        <position position="65"/>
    </location>
    <ligand>
        <name>Zn(2+)</name>
        <dbReference type="ChEBI" id="CHEBI:29105"/>
        <label>1</label>
    </ligand>
</feature>
<sequence length="355" mass="38035">MRTESLEFLKDLVRAHSPSGYEQPAAAVYRTYAKAFADRTVTDVNGNVSAVLNPDAPMKIMLAGHLDEIGFMIHHVSDEGLLYFSPVGGHDSVVPVGQLVWVHGKERVAGVIGRKAIHLLTADERKAKPEMHDLWIDIGASSRAEAEAVVEIGDIATYQYEFQTLMGGRASARGFDNKAGCFIVAEALRLLKEEGGLDPEVGVYTVATVQEEIGSRGARTAAFDIGAQTGLAVDMSHAIDYPGVSKTRHGRLDIGKGPSITRGANINPVVFSMLKDAAKDSGIDCQVIGAPAATPTDAGAMQINRAGMATGLIGVPLRYMHTPCEVVSLEDIENCARLMAAYCRRVRADTDFTPL</sequence>
<comment type="similarity">
    <text evidence="1 6">Belongs to the peptidase M42 family.</text>
</comment>
<name>A0A371X6V7_9HYPH</name>
<dbReference type="InterPro" id="IPR008007">
    <property type="entry name" value="Peptidase_M42"/>
</dbReference>
<evidence type="ECO:0000256" key="8">
    <source>
        <dbReference type="PIRSR" id="PIRSR001123-2"/>
    </source>
</evidence>